<dbReference type="AlphaFoldDB" id="A0A4P2VHG6"/>
<sequence>MGDSRIAGFYKLSREDRIKAVASFAGLGEEDVKMLSTGSGLTPEAADLMSENVVGLLQLPLGVATNFLVNGRDYLVPMAIEEPSVIAAASNAARIARIKGGFTASADRSITVGQIQVVGVPDPFAALQRVLGHRDDLLRIANETNPTLLKVGGGAVDVSGRVLDTERGRMLVVELLVDVKDAMGANTVNTMVEEIAPLVEDLAGGKVRLRILSNLATHRMARAWAVFDAEATGGRDVVEGILDAYAFANADPYRCATHNKGIMNGVVAVALATGNDTRALEAGAHTYASLGGRCRSLTRWEVNASGDLVGSIEMPMAVGVIGGATSSHPIARLALKVLNVRTAQELASVMAAVALAQNFAALRALVREGIQRGHMRLHARNLAVMAGATPDILEEVVERLSGLSRITYDDVVRVVNEVRSTRRSSAGNSP</sequence>
<evidence type="ECO:0000256" key="2">
    <source>
        <dbReference type="ARBA" id="ARBA00023002"/>
    </source>
</evidence>
<keyword evidence="2 3" id="KW-0560">Oxidoreductase</keyword>
<dbReference type="InterPro" id="IPR004553">
    <property type="entry name" value="HMG_CoA_Rdtase_bac-typ"/>
</dbReference>
<dbReference type="PROSITE" id="PS00318">
    <property type="entry name" value="HMG_COA_REDUCTASE_2"/>
    <property type="match status" value="1"/>
</dbReference>
<dbReference type="OrthoDB" id="10981at2157"/>
<keyword evidence="5" id="KW-1185">Reference proteome</keyword>
<dbReference type="InterPro" id="IPR023074">
    <property type="entry name" value="HMG_CoA_Rdtase_cat_sf"/>
</dbReference>
<name>A0A4P2VHG6_9ARCH</name>
<dbReference type="InterPro" id="IPR023076">
    <property type="entry name" value="HMG_CoA_Rdtase_CS"/>
</dbReference>
<comment type="similarity">
    <text evidence="1 3">Belongs to the HMG-CoA reductase family.</text>
</comment>
<dbReference type="GO" id="GO:0004420">
    <property type="term" value="F:hydroxymethylglutaryl-CoA reductase (NADPH) activity"/>
    <property type="evidence" value="ECO:0007669"/>
    <property type="project" value="InterPro"/>
</dbReference>
<dbReference type="SUPFAM" id="SSF55035">
    <property type="entry name" value="NAD-binding domain of HMG-CoA reductase"/>
    <property type="match status" value="1"/>
</dbReference>
<dbReference type="PRINTS" id="PR00071">
    <property type="entry name" value="HMGCOARDTASE"/>
</dbReference>
<evidence type="ECO:0000313" key="5">
    <source>
        <dbReference type="Proteomes" id="UP000509448"/>
    </source>
</evidence>
<evidence type="ECO:0000256" key="1">
    <source>
        <dbReference type="ARBA" id="ARBA00007661"/>
    </source>
</evidence>
<dbReference type="PROSITE" id="PS50065">
    <property type="entry name" value="HMG_COA_REDUCTASE_4"/>
    <property type="match status" value="1"/>
</dbReference>
<dbReference type="InterPro" id="IPR002202">
    <property type="entry name" value="HMG_CoA_Rdtase"/>
</dbReference>
<dbReference type="PANTHER" id="PTHR10572:SF24">
    <property type="entry name" value="3-HYDROXY-3-METHYLGLUTARYL-COENZYME A REDUCTASE"/>
    <property type="match status" value="1"/>
</dbReference>
<dbReference type="Gene3D" id="1.10.8.660">
    <property type="match status" value="1"/>
</dbReference>
<dbReference type="GO" id="GO:0015936">
    <property type="term" value="P:coenzyme A metabolic process"/>
    <property type="evidence" value="ECO:0007669"/>
    <property type="project" value="InterPro"/>
</dbReference>
<accession>A0A4P2VHG6</accession>
<dbReference type="SUPFAM" id="SSF56542">
    <property type="entry name" value="Substrate-binding domain of HMG-CoA reductase"/>
    <property type="match status" value="1"/>
</dbReference>
<organism evidence="4 5">
    <name type="scientific">Conexivisphaera calida</name>
    <dbReference type="NCBI Taxonomy" id="1874277"/>
    <lineage>
        <taxon>Archaea</taxon>
        <taxon>Nitrososphaerota</taxon>
        <taxon>Conexivisphaeria</taxon>
        <taxon>Conexivisphaerales</taxon>
        <taxon>Conexivisphaeraceae</taxon>
        <taxon>Conexivisphaera</taxon>
    </lineage>
</organism>
<evidence type="ECO:0000313" key="4">
    <source>
        <dbReference type="EMBL" id="BBE42853.1"/>
    </source>
</evidence>
<dbReference type="InterPro" id="IPR009023">
    <property type="entry name" value="HMG_CoA_Rdtase_NAD(P)-bd_sf"/>
</dbReference>
<dbReference type="EMBL" id="AP018732">
    <property type="protein sequence ID" value="BBE42853.1"/>
    <property type="molecule type" value="Genomic_DNA"/>
</dbReference>
<protein>
    <recommendedName>
        <fullName evidence="3">3-hydroxy-3-methylglutaryl coenzyme A reductase</fullName>
        <shortName evidence="3">HMG-CoA reductase</shortName>
    </recommendedName>
</protein>
<dbReference type="Pfam" id="PF00368">
    <property type="entry name" value="HMG-CoA_red"/>
    <property type="match status" value="1"/>
</dbReference>
<evidence type="ECO:0000256" key="3">
    <source>
        <dbReference type="RuleBase" id="RU361219"/>
    </source>
</evidence>
<dbReference type="InterPro" id="IPR009029">
    <property type="entry name" value="HMG_CoA_Rdtase_sub-bd_dom_sf"/>
</dbReference>
<proteinExistence type="inferred from homology"/>
<dbReference type="Proteomes" id="UP000509448">
    <property type="component" value="Chromosome"/>
</dbReference>
<dbReference type="PANTHER" id="PTHR10572">
    <property type="entry name" value="3-HYDROXY-3-METHYLGLUTARYL-COENZYME A REDUCTASE"/>
    <property type="match status" value="1"/>
</dbReference>
<dbReference type="Gene3D" id="3.90.770.10">
    <property type="entry name" value="3-hydroxy-3-methylglutaryl-coenzyme A Reductase, Chain A, domain 2"/>
    <property type="match status" value="2"/>
</dbReference>
<gene>
    <name evidence="4" type="ORF">NAS2_1471</name>
</gene>
<dbReference type="NCBIfam" id="TIGR00532">
    <property type="entry name" value="HMG_CoA_R_NAD"/>
    <property type="match status" value="1"/>
</dbReference>
<reference evidence="4 5" key="1">
    <citation type="journal article" date="2019" name="ISME J.">
        <title>Isolation and characterization of a thermophilic sulfur- and iron-reducing thaumarchaeote from a terrestrial acidic hot spring.</title>
        <authorList>
            <person name="Kato S."/>
            <person name="Itoh T."/>
            <person name="Yuki M."/>
            <person name="Nagamori M."/>
            <person name="Ohnishi M."/>
            <person name="Uematsu K."/>
            <person name="Suzuki K."/>
            <person name="Takashina T."/>
            <person name="Ohkuma M."/>
        </authorList>
    </citation>
    <scope>NUCLEOTIDE SEQUENCE [LARGE SCALE GENOMIC DNA]</scope>
    <source>
        <strain evidence="4 5">NAS-02</strain>
    </source>
</reference>
<dbReference type="CDD" id="cd00644">
    <property type="entry name" value="HMG-CoA_reductase_classII"/>
    <property type="match status" value="1"/>
</dbReference>
<dbReference type="KEGG" id="ccai:NAS2_1471"/>